<evidence type="ECO:0000313" key="2">
    <source>
        <dbReference type="Proteomes" id="UP000036681"/>
    </source>
</evidence>
<organism evidence="2 3">
    <name type="scientific">Ascaris lumbricoides</name>
    <name type="common">Giant roundworm</name>
    <dbReference type="NCBI Taxonomy" id="6252"/>
    <lineage>
        <taxon>Eukaryota</taxon>
        <taxon>Metazoa</taxon>
        <taxon>Ecdysozoa</taxon>
        <taxon>Nematoda</taxon>
        <taxon>Chromadorea</taxon>
        <taxon>Rhabditida</taxon>
        <taxon>Spirurina</taxon>
        <taxon>Ascaridomorpha</taxon>
        <taxon>Ascaridoidea</taxon>
        <taxon>Ascarididae</taxon>
        <taxon>Ascaris</taxon>
    </lineage>
</organism>
<comment type="similarity">
    <text evidence="1">Belongs to the FAN1 family.</text>
</comment>
<dbReference type="PANTHER" id="PTHR15749">
    <property type="entry name" value="FANCONI-ASSOCIATED NUCLEASE 1"/>
    <property type="match status" value="1"/>
</dbReference>
<dbReference type="Proteomes" id="UP000036681">
    <property type="component" value="Unplaced"/>
</dbReference>
<dbReference type="GO" id="GO:0005634">
    <property type="term" value="C:nucleus"/>
    <property type="evidence" value="ECO:0007669"/>
    <property type="project" value="UniProtKB-SubCell"/>
</dbReference>
<keyword evidence="1" id="KW-0227">DNA damage</keyword>
<sequence length="229" mass="26479">MENILFIEKAKQLFVKIFIRKRRWLLVERLNFANISRDLLPLFDELNKVGLVESGRAGLTNLSEAIHLLHVPSLKLVAKKFQININAGKLDICRKLLKLSQQKNVFGATNATRMLQVVREHLGPCYRIVENVWRFFNAVFTLYSPCDMSSSLLLDQPTVNLASQLLYIMAKELEADIADAMGRAKWTDVYNGALKARNIFLEVDIEYRLICEAIPPHLRRFTDLWVYTR</sequence>
<proteinExistence type="inferred from homology"/>
<dbReference type="InterPro" id="IPR033315">
    <property type="entry name" value="Fan1-like"/>
</dbReference>
<keyword evidence="1" id="KW-0540">Nuclease</keyword>
<dbReference type="GO" id="GO:0046872">
    <property type="term" value="F:metal ion binding"/>
    <property type="evidence" value="ECO:0007669"/>
    <property type="project" value="UniProtKB-KW"/>
</dbReference>
<name>A0A0M3IVW3_ASCLU</name>
<accession>A0A0M3IVW3</accession>
<dbReference type="GO" id="GO:0070336">
    <property type="term" value="F:flap-structured DNA binding"/>
    <property type="evidence" value="ECO:0007669"/>
    <property type="project" value="TreeGrafter"/>
</dbReference>
<keyword evidence="1" id="KW-0460">Magnesium</keyword>
<protein>
    <recommendedName>
        <fullName evidence="1">Fanconi-associated nuclease</fullName>
        <ecNumber evidence="1">3.1.4.1</ecNumber>
    </recommendedName>
</protein>
<dbReference type="GO" id="GO:0036297">
    <property type="term" value="P:interstrand cross-link repair"/>
    <property type="evidence" value="ECO:0007669"/>
    <property type="project" value="InterPro"/>
</dbReference>
<keyword evidence="2" id="KW-1185">Reference proteome</keyword>
<keyword evidence="1" id="KW-0464">Manganese</keyword>
<keyword evidence="1" id="KW-0479">Metal-binding</keyword>
<comment type="subcellular location">
    <subcellularLocation>
        <location evidence="1">Nucleus</location>
    </subcellularLocation>
</comment>
<keyword evidence="1" id="KW-0539">Nucleus</keyword>
<comment type="cofactor">
    <cofactor evidence="1">
        <name>Mg(2+)</name>
        <dbReference type="ChEBI" id="CHEBI:18420"/>
    </cofactor>
    <cofactor evidence="1">
        <name>Mn(2+)</name>
        <dbReference type="ChEBI" id="CHEBI:29035"/>
    </cofactor>
</comment>
<dbReference type="GO" id="GO:0008409">
    <property type="term" value="F:5'-3' exonuclease activity"/>
    <property type="evidence" value="ECO:0007669"/>
    <property type="project" value="TreeGrafter"/>
</dbReference>
<dbReference type="GO" id="GO:0004528">
    <property type="term" value="F:phosphodiesterase I activity"/>
    <property type="evidence" value="ECO:0007669"/>
    <property type="project" value="UniProtKB-EC"/>
</dbReference>
<reference evidence="3" key="1">
    <citation type="submission" date="2017-02" db="UniProtKB">
        <authorList>
            <consortium name="WormBaseParasite"/>
        </authorList>
    </citation>
    <scope>IDENTIFICATION</scope>
</reference>
<dbReference type="AlphaFoldDB" id="A0A0M3IVW3"/>
<evidence type="ECO:0000256" key="1">
    <source>
        <dbReference type="RuleBase" id="RU365033"/>
    </source>
</evidence>
<keyword evidence="1" id="KW-0378">Hydrolase</keyword>
<keyword evidence="1" id="KW-0234">DNA repair</keyword>
<comment type="function">
    <text evidence="1">Nuclease required for the repair of DNA interstrand cross-links (ICL). Acts as a 5'-3' exonuclease that anchors at a cut end of DNA and cleaves DNA successively at every third nucleotide, allowing to excise an ICL from one strand through flanking incisions.</text>
</comment>
<dbReference type="GO" id="GO:0017108">
    <property type="term" value="F:5'-flap endonuclease activity"/>
    <property type="evidence" value="ECO:0007669"/>
    <property type="project" value="TreeGrafter"/>
</dbReference>
<evidence type="ECO:0000313" key="3">
    <source>
        <dbReference type="WBParaSite" id="ALUE_0002289101-mRNA-1"/>
    </source>
</evidence>
<comment type="catalytic activity">
    <reaction evidence="1">
        <text>Hydrolytically removes 5'-nucleotides successively from the 3'-hydroxy termini of 3'-hydroxy-terminated oligonucleotides.</text>
        <dbReference type="EC" id="3.1.4.1"/>
    </reaction>
</comment>
<dbReference type="EC" id="3.1.4.1" evidence="1"/>
<dbReference type="PANTHER" id="PTHR15749:SF4">
    <property type="entry name" value="FANCONI-ASSOCIATED NUCLEASE 1"/>
    <property type="match status" value="1"/>
</dbReference>
<dbReference type="WBParaSite" id="ALUE_0002289101-mRNA-1">
    <property type="protein sequence ID" value="ALUE_0002289101-mRNA-1"/>
    <property type="gene ID" value="ALUE_0002289101"/>
</dbReference>